<dbReference type="InterPro" id="IPR012337">
    <property type="entry name" value="RNaseH-like_sf"/>
</dbReference>
<dbReference type="InterPro" id="IPR036397">
    <property type="entry name" value="RNaseH_sf"/>
</dbReference>
<evidence type="ECO:0000313" key="4">
    <source>
        <dbReference type="EMBL" id="CAB4131784.1"/>
    </source>
</evidence>
<proteinExistence type="predicted"/>
<keyword evidence="3" id="KW-1194">Viral DNA replication</keyword>
<name>A0A6J5LBE2_9CAUD</name>
<dbReference type="GO" id="GO:0039693">
    <property type="term" value="P:viral DNA genome replication"/>
    <property type="evidence" value="ECO:0007669"/>
    <property type="project" value="UniProtKB-KW"/>
</dbReference>
<dbReference type="SUPFAM" id="SSF56672">
    <property type="entry name" value="DNA/RNA polymerases"/>
    <property type="match status" value="1"/>
</dbReference>
<dbReference type="InterPro" id="IPR023211">
    <property type="entry name" value="DNA_pol_palm_dom_sf"/>
</dbReference>
<organism evidence="4">
    <name type="scientific">uncultured Caudovirales phage</name>
    <dbReference type="NCBI Taxonomy" id="2100421"/>
    <lineage>
        <taxon>Viruses</taxon>
        <taxon>Duplodnaviria</taxon>
        <taxon>Heunggongvirae</taxon>
        <taxon>Uroviricota</taxon>
        <taxon>Caudoviricetes</taxon>
        <taxon>Peduoviridae</taxon>
        <taxon>Maltschvirus</taxon>
        <taxon>Maltschvirus maltsch</taxon>
    </lineage>
</organism>
<reference evidence="4" key="1">
    <citation type="submission" date="2020-04" db="EMBL/GenBank/DDBJ databases">
        <authorList>
            <person name="Chiriac C."/>
            <person name="Salcher M."/>
            <person name="Ghai R."/>
            <person name="Kavagutti S V."/>
        </authorList>
    </citation>
    <scope>NUCLEOTIDE SEQUENCE</scope>
</reference>
<dbReference type="Gene3D" id="3.30.420.10">
    <property type="entry name" value="Ribonuclease H-like superfamily/Ribonuclease H"/>
    <property type="match status" value="1"/>
</dbReference>
<dbReference type="GO" id="GO:0003676">
    <property type="term" value="F:nucleic acid binding"/>
    <property type="evidence" value="ECO:0007669"/>
    <property type="project" value="InterPro"/>
</dbReference>
<keyword evidence="1" id="KW-0540">Nuclease</keyword>
<dbReference type="SUPFAM" id="SSF53098">
    <property type="entry name" value="Ribonuclease H-like"/>
    <property type="match status" value="1"/>
</dbReference>
<dbReference type="Gene3D" id="3.90.1600.10">
    <property type="entry name" value="Palm domain of DNA polymerase"/>
    <property type="match status" value="1"/>
</dbReference>
<sequence>MFFDDSRPDRRKRADKREGVNRHMRLTSSLIPAPKQYELLTVDELFSGKPRTFIFDTECYKNYWLAAFKCAETGKIIFFEVSPETGLNANLLGFIMHRFLIVGFNSISYDMPMIALALHGLAPWKLKQISDEIIKEGKRPYQIERDYGVRIPDSNHIDLIEVAPIDASLKIYAGRLHCERMQDLPYSEDSELQRHEAMIVRDYCINDLDNTHLLYDHLKPHLELRNIIGKEYGVDLRSKSDAQVAEAIIGIELERAGAEIGKPTIGPGDTFFYDVPEYVSFKTPQFQQALDVVRATPFVVGNSGSAECPPAIAALKPRLGSGTYRLGVGGLHSSEENSAHFADPDTLIIDRDVASYYPYIILNNKLFPPHIGAIFLEIYRAIVMRRLKLKKMKDPLEAGLKIAINGIFGKLGNLFSKVYAPHLLLQVCMTGQLCLMMLIEALELAGIPVVSANTDGIVIKCPKHRYKDLETVIMVWENLTGFSTEETRYEGIFSRDVNNYIAVKTEYHVDEATKEVVWHDGVRGELKTKGVYCERGSAQNSVLSKNPEAYICSMAVQEFLAKNVPVADTIVNCKDVKRFVSVRTVKGGGEKDGIYLGKAIRWYYAQDERGTINYVVSGNKVPKSEGAKPLMIMPPGHIPNDIDYDHYVNMANEILFDIGYFKRATNPTLF</sequence>
<evidence type="ECO:0000256" key="2">
    <source>
        <dbReference type="ARBA" id="ARBA00022801"/>
    </source>
</evidence>
<dbReference type="EMBL" id="LR796252">
    <property type="protein sequence ID" value="CAB4131784.1"/>
    <property type="molecule type" value="Genomic_DNA"/>
</dbReference>
<keyword evidence="3" id="KW-0235">DNA replication</keyword>
<evidence type="ECO:0000256" key="3">
    <source>
        <dbReference type="ARBA" id="ARBA00023109"/>
    </source>
</evidence>
<dbReference type="GO" id="GO:0016787">
    <property type="term" value="F:hydrolase activity"/>
    <property type="evidence" value="ECO:0007669"/>
    <property type="project" value="UniProtKB-KW"/>
</dbReference>
<dbReference type="InterPro" id="IPR043502">
    <property type="entry name" value="DNA/RNA_pol_sf"/>
</dbReference>
<evidence type="ECO:0000256" key="1">
    <source>
        <dbReference type="ARBA" id="ARBA00022722"/>
    </source>
</evidence>
<accession>A0A6J5LBE2</accession>
<protein>
    <submittedName>
        <fullName evidence="4">Uncharacterized protein</fullName>
    </submittedName>
</protein>
<keyword evidence="2" id="KW-0378">Hydrolase</keyword>
<gene>
    <name evidence="4" type="ORF">UFOVP131_55</name>
</gene>
<dbReference type="GO" id="GO:0004518">
    <property type="term" value="F:nuclease activity"/>
    <property type="evidence" value="ECO:0007669"/>
    <property type="project" value="UniProtKB-KW"/>
</dbReference>